<dbReference type="InterPro" id="IPR013766">
    <property type="entry name" value="Thioredoxin_domain"/>
</dbReference>
<keyword evidence="4" id="KW-0676">Redox-active center</keyword>
<reference evidence="7" key="1">
    <citation type="journal article" date="2019" name="Int. J. Syst. Evol. Microbiol.">
        <title>The Global Catalogue of Microorganisms (GCM) 10K type strain sequencing project: providing services to taxonomists for standard genome sequencing and annotation.</title>
        <authorList>
            <consortium name="The Broad Institute Genomics Platform"/>
            <consortium name="The Broad Institute Genome Sequencing Center for Infectious Disease"/>
            <person name="Wu L."/>
            <person name="Ma J."/>
        </authorList>
    </citation>
    <scope>NUCLEOTIDE SEQUENCE [LARGE SCALE GENOMIC DNA]</scope>
    <source>
        <strain evidence="7">KCTC 42423</strain>
    </source>
</reference>
<dbReference type="EMBL" id="JBHULX010000048">
    <property type="protein sequence ID" value="MFD2593373.1"/>
    <property type="molecule type" value="Genomic_DNA"/>
</dbReference>
<dbReference type="CDD" id="cd02966">
    <property type="entry name" value="TlpA_like_family"/>
    <property type="match status" value="1"/>
</dbReference>
<evidence type="ECO:0000313" key="7">
    <source>
        <dbReference type="Proteomes" id="UP001597459"/>
    </source>
</evidence>
<gene>
    <name evidence="6" type="ORF">ACFSTE_21230</name>
</gene>
<evidence type="ECO:0000256" key="1">
    <source>
        <dbReference type="ARBA" id="ARBA00004196"/>
    </source>
</evidence>
<feature type="domain" description="Thioredoxin" evidence="5">
    <location>
        <begin position="239"/>
        <end position="381"/>
    </location>
</feature>
<evidence type="ECO:0000256" key="3">
    <source>
        <dbReference type="ARBA" id="ARBA00023157"/>
    </source>
</evidence>
<dbReference type="RefSeq" id="WP_176030737.1">
    <property type="nucleotide sequence ID" value="NZ_JBHSJV010000001.1"/>
</dbReference>
<dbReference type="Gene3D" id="3.40.30.10">
    <property type="entry name" value="Glutaredoxin"/>
    <property type="match status" value="1"/>
</dbReference>
<accession>A0ABW5NFM3</accession>
<evidence type="ECO:0000256" key="2">
    <source>
        <dbReference type="ARBA" id="ARBA00022748"/>
    </source>
</evidence>
<comment type="subcellular location">
    <subcellularLocation>
        <location evidence="1">Cell envelope</location>
    </subcellularLocation>
</comment>
<dbReference type="Pfam" id="PF00578">
    <property type="entry name" value="AhpC-TSA"/>
    <property type="match status" value="1"/>
</dbReference>
<dbReference type="SUPFAM" id="SSF52833">
    <property type="entry name" value="Thioredoxin-like"/>
    <property type="match status" value="1"/>
</dbReference>
<evidence type="ECO:0000256" key="4">
    <source>
        <dbReference type="ARBA" id="ARBA00023284"/>
    </source>
</evidence>
<evidence type="ECO:0000313" key="6">
    <source>
        <dbReference type="EMBL" id="MFD2593373.1"/>
    </source>
</evidence>
<dbReference type="Proteomes" id="UP001597459">
    <property type="component" value="Unassembled WGS sequence"/>
</dbReference>
<dbReference type="PROSITE" id="PS51257">
    <property type="entry name" value="PROKAR_LIPOPROTEIN"/>
    <property type="match status" value="1"/>
</dbReference>
<dbReference type="InterPro" id="IPR000866">
    <property type="entry name" value="AhpC/TSA"/>
</dbReference>
<dbReference type="InterPro" id="IPR036249">
    <property type="entry name" value="Thioredoxin-like_sf"/>
</dbReference>
<keyword evidence="7" id="KW-1185">Reference proteome</keyword>
<keyword evidence="2" id="KW-0201">Cytochrome c-type biogenesis</keyword>
<comment type="caution">
    <text evidence="6">The sequence shown here is derived from an EMBL/GenBank/DDBJ whole genome shotgun (WGS) entry which is preliminary data.</text>
</comment>
<proteinExistence type="predicted"/>
<dbReference type="PANTHER" id="PTHR42852:SF6">
    <property type="entry name" value="THIOL:DISULFIDE INTERCHANGE PROTEIN DSBE"/>
    <property type="match status" value="1"/>
</dbReference>
<dbReference type="PROSITE" id="PS51352">
    <property type="entry name" value="THIOREDOXIN_2"/>
    <property type="match status" value="1"/>
</dbReference>
<sequence>MNRIILLLVGILVIATACEKEKKGYNITAKTIGFEDGDIVYINALSQSNRPSVIDSVIIKNQQFSIALPDIETRDFNYLTFKTPAAKNPLNSNVLFIGENYPLQMTIYKDSLRSSVVTGGPENELFFKYISGTKSFGKQKVKLGNDLVVATRLKQEEKIAQIKKEQQELPEKAKQFRKEIAKNNPNSLVAIMALTDLMNLKIMSAKDVKNTLSQMDPSVVSSRLGKRLSSFVESAIGIIDVGSVIEDFSAPTPEGKNLSLKEVMGKYTIIDFWASWCKPCRAENPNVVRVYNKYHDKGLNIIGVSLDRNKDHWIKAIKDDNLQWSHISNLQYWQEPIAREFGVKSVPSTFLIDDKGLVIAKNLRGMALENKIKELLGEEEPAL</sequence>
<dbReference type="PANTHER" id="PTHR42852">
    <property type="entry name" value="THIOL:DISULFIDE INTERCHANGE PROTEIN DSBE"/>
    <property type="match status" value="1"/>
</dbReference>
<dbReference type="InterPro" id="IPR050553">
    <property type="entry name" value="Thioredoxin_ResA/DsbE_sf"/>
</dbReference>
<keyword evidence="3" id="KW-1015">Disulfide bond</keyword>
<name>A0ABW5NFM3_9FLAO</name>
<dbReference type="Pfam" id="PF14289">
    <property type="entry name" value="DUF4369"/>
    <property type="match status" value="1"/>
</dbReference>
<evidence type="ECO:0000259" key="5">
    <source>
        <dbReference type="PROSITE" id="PS51352"/>
    </source>
</evidence>
<dbReference type="InterPro" id="IPR025380">
    <property type="entry name" value="DUF4369"/>
</dbReference>
<organism evidence="6 7">
    <name type="scientific">Aquimarina hainanensis</name>
    <dbReference type="NCBI Taxonomy" id="1578017"/>
    <lineage>
        <taxon>Bacteria</taxon>
        <taxon>Pseudomonadati</taxon>
        <taxon>Bacteroidota</taxon>
        <taxon>Flavobacteriia</taxon>
        <taxon>Flavobacteriales</taxon>
        <taxon>Flavobacteriaceae</taxon>
        <taxon>Aquimarina</taxon>
    </lineage>
</organism>
<protein>
    <submittedName>
        <fullName evidence="6">Redoxin domain-containing protein</fullName>
    </submittedName>
</protein>